<dbReference type="Pfam" id="PF08238">
    <property type="entry name" value="Sel1"/>
    <property type="match status" value="3"/>
</dbReference>
<keyword evidence="3" id="KW-1185">Reference proteome</keyword>
<protein>
    <submittedName>
        <fullName evidence="2">Sel1 repeat family protein</fullName>
    </submittedName>
</protein>
<feature type="signal peptide" evidence="1">
    <location>
        <begin position="1"/>
        <end position="18"/>
    </location>
</feature>
<dbReference type="InterPro" id="IPR050767">
    <property type="entry name" value="Sel1_AlgK"/>
</dbReference>
<evidence type="ECO:0000313" key="3">
    <source>
        <dbReference type="Proteomes" id="UP001207582"/>
    </source>
</evidence>
<dbReference type="PANTHER" id="PTHR11102">
    <property type="entry name" value="SEL-1-LIKE PROTEIN"/>
    <property type="match status" value="1"/>
</dbReference>
<feature type="chain" id="PRO_5045327636" evidence="1">
    <location>
        <begin position="19"/>
        <end position="525"/>
    </location>
</feature>
<evidence type="ECO:0000256" key="1">
    <source>
        <dbReference type="SAM" id="SignalP"/>
    </source>
</evidence>
<sequence>MVRLVFVPVALGFSIAQAQELNAACYSNAFVGTHRTNMGEVQCKAPGPLYAECCFGTEACNHKLYINFLRDGSIRGVWIKSHEQGQLQFEVSEECKPLVGRRTGGVPAEDWVFKQPNANVAKNAQGCSLLDAVEFYTIRETVLECRVNDDRLDCCEIKWPADRPERYSNFDPLNPPTDIHAFESAYKREIPQCNEKSISLVFEGDGMVGWKDFTVPLEQRPKVSLPLDEQCRLKPGTILDGEERPFDLRLDFSRANVRAGDPETQFEIASFWMRQGQPRNAITHYTAAARDSHGGALLELARIFEHGRRGVDRYIEEADRLYALAAELGVKAAQQKVEQRSPVHRQIEEMVRQAESGDADRQYDLAVLYATGKAVDIDFKKALYWMEKASAQEHAPALNMLGWWYGTGLAGVPKDENASISYLERSISAGSDWALISLARVIYDGEVDVATSDYYEAQSLLWRALESSDPEVVRSARSWLADMRRDQRAVGTRNVIRQRRDQIDAMGRALQNSADAAFDALQNMK</sequence>
<dbReference type="EMBL" id="JAPDOG010000035">
    <property type="protein sequence ID" value="MCW3784215.1"/>
    <property type="molecule type" value="Genomic_DNA"/>
</dbReference>
<organism evidence="2 3">
    <name type="scientific">Defluviimonas salinarum</name>
    <dbReference type="NCBI Taxonomy" id="2992147"/>
    <lineage>
        <taxon>Bacteria</taxon>
        <taxon>Pseudomonadati</taxon>
        <taxon>Pseudomonadota</taxon>
        <taxon>Alphaproteobacteria</taxon>
        <taxon>Rhodobacterales</taxon>
        <taxon>Paracoccaceae</taxon>
        <taxon>Albidovulum</taxon>
    </lineage>
</organism>
<evidence type="ECO:0000313" key="2">
    <source>
        <dbReference type="EMBL" id="MCW3784215.1"/>
    </source>
</evidence>
<gene>
    <name evidence="2" type="ORF">OM960_22035</name>
</gene>
<comment type="caution">
    <text evidence="2">The sequence shown here is derived from an EMBL/GenBank/DDBJ whole genome shotgun (WGS) entry which is preliminary data.</text>
</comment>
<keyword evidence="1" id="KW-0732">Signal</keyword>
<dbReference type="SUPFAM" id="SSF81901">
    <property type="entry name" value="HCP-like"/>
    <property type="match status" value="1"/>
</dbReference>
<dbReference type="InterPro" id="IPR006597">
    <property type="entry name" value="Sel1-like"/>
</dbReference>
<accession>A0ABT3J978</accession>
<dbReference type="Gene3D" id="1.25.40.10">
    <property type="entry name" value="Tetratricopeptide repeat domain"/>
    <property type="match status" value="2"/>
</dbReference>
<dbReference type="RefSeq" id="WP_264773486.1">
    <property type="nucleotide sequence ID" value="NZ_JAPDOG010000035.1"/>
</dbReference>
<dbReference type="InterPro" id="IPR011990">
    <property type="entry name" value="TPR-like_helical_dom_sf"/>
</dbReference>
<dbReference type="Proteomes" id="UP001207582">
    <property type="component" value="Unassembled WGS sequence"/>
</dbReference>
<dbReference type="PANTHER" id="PTHR11102:SF160">
    <property type="entry name" value="ERAD-ASSOCIATED E3 UBIQUITIN-PROTEIN LIGASE COMPONENT HRD3"/>
    <property type="match status" value="1"/>
</dbReference>
<reference evidence="2 3" key="1">
    <citation type="submission" date="2022-10" db="EMBL/GenBank/DDBJ databases">
        <title>Defluviimonas sp. CAU 1641 isolated from mud.</title>
        <authorList>
            <person name="Kim W."/>
        </authorList>
    </citation>
    <scope>NUCLEOTIDE SEQUENCE [LARGE SCALE GENOMIC DNA]</scope>
    <source>
        <strain evidence="2 3">CAU 1641</strain>
    </source>
</reference>
<proteinExistence type="predicted"/>
<dbReference type="SMART" id="SM00671">
    <property type="entry name" value="SEL1"/>
    <property type="match status" value="4"/>
</dbReference>
<name>A0ABT3J978_9RHOB</name>